<dbReference type="AlphaFoldDB" id="A0A5K3FZ63"/>
<protein>
    <submittedName>
        <fullName evidence="3">ANK_REP_REGION domain-containing protein</fullName>
    </submittedName>
</protein>
<accession>A0A5K3FZ63</accession>
<evidence type="ECO:0000256" key="1">
    <source>
        <dbReference type="SAM" id="Coils"/>
    </source>
</evidence>
<keyword evidence="1" id="KW-0175">Coiled coil</keyword>
<evidence type="ECO:0000313" key="3">
    <source>
        <dbReference type="WBParaSite" id="MCU_011399-RA"/>
    </source>
</evidence>
<feature type="coiled-coil region" evidence="1">
    <location>
        <begin position="298"/>
        <end position="325"/>
    </location>
</feature>
<feature type="region of interest" description="Disordered" evidence="2">
    <location>
        <begin position="377"/>
        <end position="399"/>
    </location>
</feature>
<dbReference type="WBParaSite" id="MCU_011399-RA">
    <property type="protein sequence ID" value="MCU_011399-RA"/>
    <property type="gene ID" value="MCU_011399"/>
</dbReference>
<evidence type="ECO:0000256" key="2">
    <source>
        <dbReference type="SAM" id="MobiDB-lite"/>
    </source>
</evidence>
<organism evidence="3">
    <name type="scientific">Mesocestoides corti</name>
    <name type="common">Flatworm</name>
    <dbReference type="NCBI Taxonomy" id="53468"/>
    <lineage>
        <taxon>Eukaryota</taxon>
        <taxon>Metazoa</taxon>
        <taxon>Spiralia</taxon>
        <taxon>Lophotrochozoa</taxon>
        <taxon>Platyhelminthes</taxon>
        <taxon>Cestoda</taxon>
        <taxon>Eucestoda</taxon>
        <taxon>Cyclophyllidea</taxon>
        <taxon>Mesocestoididae</taxon>
        <taxon>Mesocestoides</taxon>
    </lineage>
</organism>
<sequence>MPFQDVTFGNEVHVIDVLPFPHRRRNSDEREFGNEFQLKCDRISFLHDEFWQQVKEETELYRVAGEQVRFGSFLQAKLSSIKQNLAELDQLHIASKSITPLLDGAISHKSTGVMLREFLDECHGEYLKRGQSVHILGSWSASNVVSAFQPMLTVRTPASNKQINVPSVYVRPIGSDQESVDRTIWIYEGFLDVWRSQIDDWLSLGLLHFSTVLEKVTKYEEITFENRQRIREFLDELESAFPQIHGSPTNAEILRKTSLARAELRNSEEGSVIARDQASLFCLVARTQPGSSEDISNVELDEEQSDQLIQELEHLASEVELLGKEISSNSAGRVLVQKLKAFLTPTSTGDHTCAQHWTKSFTSDMFSFGAVDEVDHGKPSSSLVPNREMGSGRGTSGILKGDNNLTPDIDCGKVNTASITSFHVTCDHPSTARGHYDRLLEAGKVNETKASRVIVRGKDSCLSVRISPATLWVGKAQRRKLLAKPCVPFEIWMEREAEKVSLKVEGLRDSIGELLILLTQTKDGTLVGFKRPGKTDDAMTHVVFGDGPGLGLNDSVISQTCHVESHFMQLPKRRRRHSERSVVEVTDTRSRFSFGLEPPQLWGPKR</sequence>
<proteinExistence type="predicted"/>
<name>A0A5K3FZ63_MESCO</name>
<reference evidence="3" key="1">
    <citation type="submission" date="2019-11" db="UniProtKB">
        <authorList>
            <consortium name="WormBaseParasite"/>
        </authorList>
    </citation>
    <scope>IDENTIFICATION</scope>
</reference>